<feature type="region of interest" description="Disordered" evidence="4">
    <location>
        <begin position="662"/>
        <end position="684"/>
    </location>
</feature>
<evidence type="ECO:0000256" key="2">
    <source>
        <dbReference type="ARBA" id="ARBA00023043"/>
    </source>
</evidence>
<dbReference type="InterPro" id="IPR036770">
    <property type="entry name" value="Ankyrin_rpt-contain_sf"/>
</dbReference>
<dbReference type="PRINTS" id="PR01415">
    <property type="entry name" value="ANKYRIN"/>
</dbReference>
<feature type="repeat" description="ANK" evidence="3">
    <location>
        <begin position="267"/>
        <end position="299"/>
    </location>
</feature>
<dbReference type="Gene3D" id="1.25.40.20">
    <property type="entry name" value="Ankyrin repeat-containing domain"/>
    <property type="match status" value="5"/>
</dbReference>
<dbReference type="Proteomes" id="UP000479190">
    <property type="component" value="Unassembled WGS sequence"/>
</dbReference>
<keyword evidence="1" id="KW-0677">Repeat</keyword>
<dbReference type="OrthoDB" id="410307at2759"/>
<gene>
    <name evidence="5" type="ORF">TBRA_LOCUS15799</name>
</gene>
<dbReference type="AlphaFoldDB" id="A0A6H5J9F5"/>
<feature type="repeat" description="ANK" evidence="3">
    <location>
        <begin position="887"/>
        <end position="915"/>
    </location>
</feature>
<organism evidence="5 6">
    <name type="scientific">Trichogramma brassicae</name>
    <dbReference type="NCBI Taxonomy" id="86971"/>
    <lineage>
        <taxon>Eukaryota</taxon>
        <taxon>Metazoa</taxon>
        <taxon>Ecdysozoa</taxon>
        <taxon>Arthropoda</taxon>
        <taxon>Hexapoda</taxon>
        <taxon>Insecta</taxon>
        <taxon>Pterygota</taxon>
        <taxon>Neoptera</taxon>
        <taxon>Endopterygota</taxon>
        <taxon>Hymenoptera</taxon>
        <taxon>Apocrita</taxon>
        <taxon>Proctotrupomorpha</taxon>
        <taxon>Chalcidoidea</taxon>
        <taxon>Trichogrammatidae</taxon>
        <taxon>Trichogramma</taxon>
    </lineage>
</organism>
<dbReference type="Pfam" id="PF00023">
    <property type="entry name" value="Ank"/>
    <property type="match status" value="3"/>
</dbReference>
<evidence type="ECO:0000313" key="6">
    <source>
        <dbReference type="Proteomes" id="UP000479190"/>
    </source>
</evidence>
<dbReference type="PROSITE" id="PS50088">
    <property type="entry name" value="ANK_REPEAT"/>
    <property type="match status" value="5"/>
</dbReference>
<feature type="repeat" description="ANK" evidence="3">
    <location>
        <begin position="502"/>
        <end position="534"/>
    </location>
</feature>
<keyword evidence="6" id="KW-1185">Reference proteome</keyword>
<accession>A0A6H5J9F5</accession>
<dbReference type="Pfam" id="PF12796">
    <property type="entry name" value="Ank_2"/>
    <property type="match status" value="2"/>
</dbReference>
<dbReference type="InterPro" id="IPR002110">
    <property type="entry name" value="Ankyrin_rpt"/>
</dbReference>
<name>A0A6H5J9F5_9HYME</name>
<dbReference type="EMBL" id="CADCXV010001416">
    <property type="protein sequence ID" value="CAB0044211.1"/>
    <property type="molecule type" value="Genomic_DNA"/>
</dbReference>
<evidence type="ECO:0000256" key="1">
    <source>
        <dbReference type="ARBA" id="ARBA00022737"/>
    </source>
</evidence>
<dbReference type="SMART" id="SM00248">
    <property type="entry name" value="ANK"/>
    <property type="match status" value="15"/>
</dbReference>
<reference evidence="5 6" key="1">
    <citation type="submission" date="2020-02" db="EMBL/GenBank/DDBJ databases">
        <authorList>
            <person name="Ferguson B K."/>
        </authorList>
    </citation>
    <scope>NUCLEOTIDE SEQUENCE [LARGE SCALE GENOMIC DNA]</scope>
</reference>
<proteinExistence type="predicted"/>
<evidence type="ECO:0000256" key="3">
    <source>
        <dbReference type="PROSITE-ProRule" id="PRU00023"/>
    </source>
</evidence>
<evidence type="ECO:0000256" key="4">
    <source>
        <dbReference type="SAM" id="MobiDB-lite"/>
    </source>
</evidence>
<protein>
    <submittedName>
        <fullName evidence="5">Uncharacterized protein</fullName>
    </submittedName>
</protein>
<dbReference type="PANTHER" id="PTHR24123">
    <property type="entry name" value="ANKYRIN REPEAT-CONTAINING"/>
    <property type="match status" value="1"/>
</dbReference>
<dbReference type="InterPro" id="IPR051165">
    <property type="entry name" value="Multifunctional_ANK_Repeat"/>
</dbReference>
<sequence length="1181" mass="137179">MAHGSENYPDTSDESDERDFYFGYCAGDYSRKLKRMREKVDWENEKDRKKLFRQLYRLVNNWKGELPDLRDIFRPEEIDWLLIEDVKNVANPDTNCYLIYFVARGYNDEPEVDDDGKPILRRTTAVHEAARQNLFDLKLVIDYLFKIYDRFDVNYVDDTGLTHFHAACKFVCCGVVAQFLVLGQDPNTTWTETGDSPLHLALAGGHNKVVELLLKSGADSNVANANGTTPLHIIFQTRCGVEVLAEVFFNINDEVKQLVQVNAQDEQGCTPLHFAVDTGRKKTAEILLRRGADPNLANKEEEMNWLLAHDVKNSSRMYCKSDFIDFVIRTGYKDEPEVDKDGKPIPSRTTAIHHAARLGYTYFIEDLFKIYDSFDVNYVDESGYTHFHAACRYACYEVVEKFFKLGQDPDCLPREPNVDPPLHLALCWDFDFKNKRKVVELLLRYGANPNSVDKNGLAPLQKICKKCPALHGYFESAEIFFEIDKDIEHRRQPVHIDVRDEFGNTPLHMTVSTGHRQLMQLLLNNGANPNSTNVYGWTPLHIICKKENNYWRTKDLAELFLNINDEVHQLVQIDAVDNLGRTPLQWAVANLKSDLVEALLNRGADLSKFVFPTESHFDECIKSLPSERYENKLDLVFRALFIVDQLEKRGYEMDRTALCSRMSDDEDVDTQSDHDDSSSDSSDYPFSFYKNDQCDCYDPKTSQDKLEELRSLREKIDWEVEEERRKLLKELYHVIIHWNERLPNLRDVFRREEIDWLLTEDVKNDAEPYQFYGKLPFVNFAVRTGYKDEPDHPIKNENGGKAALRRATALHYVGRKGPVNRFIVDTLFRIYDRFDVNYIDELDGLTHFHVACELNLLLIVEKFLELGQDPDCLVAQESNSSSVVEPPLHLALRHKHEKMIALLLRHGANPNLGNKDGLTALHVICRSGSDDDFLETFFDMNDANQQTLQIDAVDKLGQTPLQWAVARFMPNAVDRFLDRGADLSGFAYPNEGLFDDYIQSFLWHSHKLQLACTTLIILVSLEKRGYELDHDGASTIMKVFAKLELLIESVDLDDSLRRDEDFRRRAKRLKINPRLSLHDSILWRPEEAAKLLTTRDYCRFENSPKFWKHRKQLRDTYTAHLFEILSRRFFRRWGLEFFLQLTRYRLPILCCEMIVERTKNRDLFNVCLVATGLCKWNEKQA</sequence>
<dbReference type="PANTHER" id="PTHR24123:SF33">
    <property type="entry name" value="PROTEIN HOS4"/>
    <property type="match status" value="1"/>
</dbReference>
<keyword evidence="2 3" id="KW-0040">ANK repeat</keyword>
<evidence type="ECO:0000313" key="5">
    <source>
        <dbReference type="EMBL" id="CAB0044211.1"/>
    </source>
</evidence>
<dbReference type="Pfam" id="PF13857">
    <property type="entry name" value="Ank_5"/>
    <property type="match status" value="1"/>
</dbReference>
<feature type="repeat" description="ANK" evidence="3">
    <location>
        <begin position="579"/>
        <end position="607"/>
    </location>
</feature>
<feature type="repeat" description="ANK" evidence="3">
    <location>
        <begin position="193"/>
        <end position="225"/>
    </location>
</feature>
<dbReference type="PROSITE" id="PS50297">
    <property type="entry name" value="ANK_REP_REGION"/>
    <property type="match status" value="5"/>
</dbReference>
<dbReference type="SUPFAM" id="SSF48403">
    <property type="entry name" value="Ankyrin repeat"/>
    <property type="match status" value="3"/>
</dbReference>